<protein>
    <submittedName>
        <fullName evidence="2">Alpha-1,6-mannosyl-glycoprotein 6-beta-N-acetylglucosaminyltransferase</fullName>
    </submittedName>
</protein>
<proteinExistence type="predicted"/>
<name>A0A0K0DCW9_ANGCA</name>
<dbReference type="Proteomes" id="UP000035642">
    <property type="component" value="Unassembled WGS sequence"/>
</dbReference>
<reference evidence="1" key="1">
    <citation type="submission" date="2012-09" db="EMBL/GenBank/DDBJ databases">
        <authorList>
            <person name="Martin A.A."/>
        </authorList>
    </citation>
    <scope>NUCLEOTIDE SEQUENCE</scope>
</reference>
<sequence>MKDIDCRLLQVFHDVNLTMTAFTMDYVVKIPMDMGDIPMDCTKQGASSYYRHRQRYRYELPCGVMDPSYAKKYELPSPQCHQV</sequence>
<evidence type="ECO:0000313" key="1">
    <source>
        <dbReference type="Proteomes" id="UP000035642"/>
    </source>
</evidence>
<evidence type="ECO:0000313" key="2">
    <source>
        <dbReference type="WBParaSite" id="ACAC_0000847701-mRNA-1"/>
    </source>
</evidence>
<dbReference type="AlphaFoldDB" id="A0A0K0DCW9"/>
<accession>A0A0K0DCW9</accession>
<organism evidence="1 2">
    <name type="scientific">Angiostrongylus cantonensis</name>
    <name type="common">Rat lungworm</name>
    <dbReference type="NCBI Taxonomy" id="6313"/>
    <lineage>
        <taxon>Eukaryota</taxon>
        <taxon>Metazoa</taxon>
        <taxon>Ecdysozoa</taxon>
        <taxon>Nematoda</taxon>
        <taxon>Chromadorea</taxon>
        <taxon>Rhabditida</taxon>
        <taxon>Rhabditina</taxon>
        <taxon>Rhabditomorpha</taxon>
        <taxon>Strongyloidea</taxon>
        <taxon>Metastrongylidae</taxon>
        <taxon>Angiostrongylus</taxon>
    </lineage>
</organism>
<dbReference type="STRING" id="6313.A0A0K0DCW9"/>
<keyword evidence="1" id="KW-1185">Reference proteome</keyword>
<reference evidence="2" key="2">
    <citation type="submission" date="2017-02" db="UniProtKB">
        <authorList>
            <consortium name="WormBaseParasite"/>
        </authorList>
    </citation>
    <scope>IDENTIFICATION</scope>
</reference>
<dbReference type="WBParaSite" id="ACAC_0000847701-mRNA-1">
    <property type="protein sequence ID" value="ACAC_0000847701-mRNA-1"/>
    <property type="gene ID" value="ACAC_0000847701"/>
</dbReference>